<dbReference type="OrthoDB" id="6436367at2759"/>
<dbReference type="AlphaFoldDB" id="A0A1X7UZS4"/>
<protein>
    <submittedName>
        <fullName evidence="2">Uncharacterized protein</fullName>
    </submittedName>
</protein>
<dbReference type="InParanoid" id="A0A1X7UZS4"/>
<feature type="region of interest" description="Disordered" evidence="1">
    <location>
        <begin position="102"/>
        <end position="179"/>
    </location>
</feature>
<feature type="compositionally biased region" description="Low complexity" evidence="1">
    <location>
        <begin position="154"/>
        <end position="179"/>
    </location>
</feature>
<dbReference type="PANTHER" id="PTHR22954:SF3">
    <property type="entry name" value="PROTEIN CBG08539"/>
    <property type="match status" value="1"/>
</dbReference>
<dbReference type="PANTHER" id="PTHR22954">
    <property type="entry name" value="RETROVIRAL PROTEASE-RELATED"/>
    <property type="match status" value="1"/>
</dbReference>
<sequence>MHGNSLARKKALRTHRAAVTPFITKTAELLREDPEDPEIVAQLELKRTQLMETSEFIKTLNEEILGATPEEELEAEVESADATQERILLAVINRFMTQRPPLTALKTPHTGVTGSSSATDAETPPCNTPDDRPPIDADHSPSDPHTEDIHMHTSHTPTHTPPTDSVDSSSVSLPVNSSLPMHTLRTPMHTLGVSRIRLPEITLSKFDGNLTKWSLFWDVFESSVYKNATLTDIEKFIYLKSLLESAASDAISGMTLFAANYKEAVAVLQRRFGNKRFIIGKHLDSLWNLDTISSVNNTKSLRRLYDTVESHVRGLQALGVSPASCGNC</sequence>
<dbReference type="EnsemblMetazoa" id="Aqu2.1.33273_001">
    <property type="protein sequence ID" value="Aqu2.1.33273_001"/>
    <property type="gene ID" value="Aqu2.1.33273"/>
</dbReference>
<proteinExistence type="predicted"/>
<organism evidence="2">
    <name type="scientific">Amphimedon queenslandica</name>
    <name type="common">Sponge</name>
    <dbReference type="NCBI Taxonomy" id="400682"/>
    <lineage>
        <taxon>Eukaryota</taxon>
        <taxon>Metazoa</taxon>
        <taxon>Porifera</taxon>
        <taxon>Demospongiae</taxon>
        <taxon>Heteroscleromorpha</taxon>
        <taxon>Haplosclerida</taxon>
        <taxon>Niphatidae</taxon>
        <taxon>Amphimedon</taxon>
    </lineage>
</organism>
<name>A0A1X7UZS4_AMPQE</name>
<feature type="compositionally biased region" description="Basic and acidic residues" evidence="1">
    <location>
        <begin position="129"/>
        <end position="151"/>
    </location>
</feature>
<feature type="compositionally biased region" description="Polar residues" evidence="1">
    <location>
        <begin position="110"/>
        <end position="120"/>
    </location>
</feature>
<dbReference type="InterPro" id="IPR005312">
    <property type="entry name" value="DUF1759"/>
</dbReference>
<reference evidence="2" key="1">
    <citation type="submission" date="2017-05" db="UniProtKB">
        <authorList>
            <consortium name="EnsemblMetazoa"/>
        </authorList>
    </citation>
    <scope>IDENTIFICATION</scope>
</reference>
<evidence type="ECO:0000313" key="2">
    <source>
        <dbReference type="EnsemblMetazoa" id="Aqu2.1.33273_001"/>
    </source>
</evidence>
<evidence type="ECO:0000256" key="1">
    <source>
        <dbReference type="SAM" id="MobiDB-lite"/>
    </source>
</evidence>
<accession>A0A1X7UZS4</accession>
<dbReference type="Pfam" id="PF03564">
    <property type="entry name" value="DUF1759"/>
    <property type="match status" value="1"/>
</dbReference>